<proteinExistence type="predicted"/>
<evidence type="ECO:0000313" key="1">
    <source>
        <dbReference type="EMBL" id="CAH7684622.1"/>
    </source>
</evidence>
<accession>A0AAV0BCW6</accession>
<organism evidence="1 2">
    <name type="scientific">Phakopsora pachyrhizi</name>
    <name type="common">Asian soybean rust disease fungus</name>
    <dbReference type="NCBI Taxonomy" id="170000"/>
    <lineage>
        <taxon>Eukaryota</taxon>
        <taxon>Fungi</taxon>
        <taxon>Dikarya</taxon>
        <taxon>Basidiomycota</taxon>
        <taxon>Pucciniomycotina</taxon>
        <taxon>Pucciniomycetes</taxon>
        <taxon>Pucciniales</taxon>
        <taxon>Phakopsoraceae</taxon>
        <taxon>Phakopsora</taxon>
    </lineage>
</organism>
<reference evidence="1" key="1">
    <citation type="submission" date="2022-06" db="EMBL/GenBank/DDBJ databases">
        <authorList>
            <consortium name="SYNGENTA / RWTH Aachen University"/>
        </authorList>
    </citation>
    <scope>NUCLEOTIDE SEQUENCE</scope>
</reference>
<protein>
    <submittedName>
        <fullName evidence="1">Expressed protein</fullName>
    </submittedName>
</protein>
<keyword evidence="2" id="KW-1185">Reference proteome</keyword>
<dbReference type="EMBL" id="CALTRL010005554">
    <property type="protein sequence ID" value="CAH7684622.1"/>
    <property type="molecule type" value="Genomic_DNA"/>
</dbReference>
<comment type="caution">
    <text evidence="1">The sequence shown here is derived from an EMBL/GenBank/DDBJ whole genome shotgun (WGS) entry which is preliminary data.</text>
</comment>
<evidence type="ECO:0000313" key="2">
    <source>
        <dbReference type="Proteomes" id="UP001153365"/>
    </source>
</evidence>
<dbReference type="Proteomes" id="UP001153365">
    <property type="component" value="Unassembled WGS sequence"/>
</dbReference>
<name>A0AAV0BCW6_PHAPC</name>
<sequence length="134" mass="14673">MLKHSSSLGRVSSKVSTEVAEEVEKQGLNILSRDVAVASVFKCILGRKSVGTLGISKVKRHTGRRYQELIEESHLNLAKSKRATIAGARGSLIRDRRPGRSLIRAGCVSSHDIWVEEPAEDRDNSSAAGLEHRD</sequence>
<gene>
    <name evidence="1" type="ORF">PPACK8108_LOCUS18925</name>
</gene>
<dbReference type="AlphaFoldDB" id="A0AAV0BCW6"/>